<evidence type="ECO:0000256" key="2">
    <source>
        <dbReference type="ARBA" id="ARBA00022553"/>
    </source>
</evidence>
<feature type="domain" description="Carrier" evidence="4">
    <location>
        <begin position="6"/>
        <end position="88"/>
    </location>
</feature>
<keyword evidence="2" id="KW-0597">Phosphoprotein</keyword>
<feature type="region of interest" description="Disordered" evidence="3">
    <location>
        <begin position="131"/>
        <end position="155"/>
    </location>
</feature>
<accession>A0A7K1L4M8</accession>
<gene>
    <name evidence="5" type="ORF">GNZ18_22690</name>
</gene>
<keyword evidence="6" id="KW-1185">Reference proteome</keyword>
<dbReference type="Pfam" id="PF00550">
    <property type="entry name" value="PP-binding"/>
    <property type="match status" value="1"/>
</dbReference>
<sequence length="155" mass="16165">MTDTLTDYLLVVQTATADSLGIEPDEVVPEATLLDDLGAESIDLLDVLFRMERASGVKITIADIAGLLQGGIPDEEFGDENEVVNDTGLSHLEKVLPQFDRGQLTEPLTADGVLGLFTVENLTRLLASRAAATGSPDTGTPNTGTSNTGAPADAP</sequence>
<evidence type="ECO:0000256" key="3">
    <source>
        <dbReference type="SAM" id="MobiDB-lite"/>
    </source>
</evidence>
<evidence type="ECO:0000256" key="1">
    <source>
        <dbReference type="ARBA" id="ARBA00022450"/>
    </source>
</evidence>
<dbReference type="SUPFAM" id="SSF47336">
    <property type="entry name" value="ACP-like"/>
    <property type="match status" value="1"/>
</dbReference>
<feature type="compositionally biased region" description="Low complexity" evidence="3">
    <location>
        <begin position="131"/>
        <end position="149"/>
    </location>
</feature>
<dbReference type="InterPro" id="IPR006162">
    <property type="entry name" value="Ppantetheine_attach_site"/>
</dbReference>
<organism evidence="5 6">
    <name type="scientific">Actinomadura litoris</name>
    <dbReference type="NCBI Taxonomy" id="2678616"/>
    <lineage>
        <taxon>Bacteria</taxon>
        <taxon>Bacillati</taxon>
        <taxon>Actinomycetota</taxon>
        <taxon>Actinomycetes</taxon>
        <taxon>Streptosporangiales</taxon>
        <taxon>Thermomonosporaceae</taxon>
        <taxon>Actinomadura</taxon>
    </lineage>
</organism>
<dbReference type="RefSeq" id="WP_156218568.1">
    <property type="nucleotide sequence ID" value="NZ_WOFH01000008.1"/>
</dbReference>
<proteinExistence type="predicted"/>
<dbReference type="AlphaFoldDB" id="A0A7K1L4M8"/>
<name>A0A7K1L4M8_9ACTN</name>
<dbReference type="Proteomes" id="UP000432015">
    <property type="component" value="Unassembled WGS sequence"/>
</dbReference>
<comment type="caution">
    <text evidence="5">The sequence shown here is derived from an EMBL/GenBank/DDBJ whole genome shotgun (WGS) entry which is preliminary data.</text>
</comment>
<dbReference type="Gene3D" id="1.10.1200.10">
    <property type="entry name" value="ACP-like"/>
    <property type="match status" value="1"/>
</dbReference>
<evidence type="ECO:0000313" key="5">
    <source>
        <dbReference type="EMBL" id="MUN39388.1"/>
    </source>
</evidence>
<evidence type="ECO:0000259" key="4">
    <source>
        <dbReference type="PROSITE" id="PS50075"/>
    </source>
</evidence>
<dbReference type="InterPro" id="IPR036736">
    <property type="entry name" value="ACP-like_sf"/>
</dbReference>
<dbReference type="InterPro" id="IPR009081">
    <property type="entry name" value="PP-bd_ACP"/>
</dbReference>
<dbReference type="PROSITE" id="PS50075">
    <property type="entry name" value="CARRIER"/>
    <property type="match status" value="1"/>
</dbReference>
<dbReference type="EMBL" id="WOFH01000008">
    <property type="protein sequence ID" value="MUN39388.1"/>
    <property type="molecule type" value="Genomic_DNA"/>
</dbReference>
<protein>
    <submittedName>
        <fullName evidence="5">Acyl carrier protein</fullName>
    </submittedName>
</protein>
<dbReference type="PROSITE" id="PS00012">
    <property type="entry name" value="PHOSPHOPANTETHEINE"/>
    <property type="match status" value="1"/>
</dbReference>
<reference evidence="5 6" key="1">
    <citation type="submission" date="2019-11" db="EMBL/GenBank/DDBJ databases">
        <authorList>
            <person name="Cao P."/>
        </authorList>
    </citation>
    <scope>NUCLEOTIDE SEQUENCE [LARGE SCALE GENOMIC DNA]</scope>
    <source>
        <strain evidence="5 6">NEAU-AAG5</strain>
    </source>
</reference>
<evidence type="ECO:0000313" key="6">
    <source>
        <dbReference type="Proteomes" id="UP000432015"/>
    </source>
</evidence>
<keyword evidence="1" id="KW-0596">Phosphopantetheine</keyword>